<accession>A0A9D1I4X6</accession>
<dbReference type="InterPro" id="IPR050418">
    <property type="entry name" value="D-iso_2-hydroxyacid_DH_PdxB"/>
</dbReference>
<keyword evidence="3" id="KW-0520">NAD</keyword>
<dbReference type="Pfam" id="PF02826">
    <property type="entry name" value="2-Hacid_dh_C"/>
    <property type="match status" value="1"/>
</dbReference>
<dbReference type="PANTHER" id="PTHR43761">
    <property type="entry name" value="D-ISOMER SPECIFIC 2-HYDROXYACID DEHYDROGENASE FAMILY PROTEIN (AFU_ORTHOLOGUE AFUA_1G13630)"/>
    <property type="match status" value="1"/>
</dbReference>
<dbReference type="AlphaFoldDB" id="A0A9D1I4X6"/>
<dbReference type="SUPFAM" id="SSF52283">
    <property type="entry name" value="Formate/glycerate dehydrogenase catalytic domain-like"/>
    <property type="match status" value="1"/>
</dbReference>
<sequence length="300" mass="32318">MKAVILDGYTVNPGDLSWEGIEETASLTVYDRTGQDQVIQRIGDCEAVFTSKCKITRQVMDSCPSIRFIGVLATGYDNIDIDEASKRGIAVCNVPAYSTESVAQHTFALLLELCNHTGKCNEAVQAGKWSECPDFTMTVSPLFQLSGKTMGIVGYGTIGKRVGQIAEAMGMTVCPYSRDPEKAIKSDVISLHCPATPENLGFVNSDFISRMKDGAFLINTARGALINEADLAEAVKSGKLSGAAVDVVWGEPIDPANPLLGVENIIITSHMAWTTREARQTICRTCADNLRAFAAGLRLN</sequence>
<dbReference type="EMBL" id="DVMO01000122">
    <property type="protein sequence ID" value="HIU28318.1"/>
    <property type="molecule type" value="Genomic_DNA"/>
</dbReference>
<evidence type="ECO:0000259" key="6">
    <source>
        <dbReference type="Pfam" id="PF02826"/>
    </source>
</evidence>
<evidence type="ECO:0000256" key="1">
    <source>
        <dbReference type="ARBA" id="ARBA00005854"/>
    </source>
</evidence>
<dbReference type="Gene3D" id="3.40.50.720">
    <property type="entry name" value="NAD(P)-binding Rossmann-like Domain"/>
    <property type="match status" value="2"/>
</dbReference>
<dbReference type="PANTHER" id="PTHR43761:SF1">
    <property type="entry name" value="D-ISOMER SPECIFIC 2-HYDROXYACID DEHYDROGENASE CATALYTIC DOMAIN-CONTAINING PROTEIN-RELATED"/>
    <property type="match status" value="1"/>
</dbReference>
<evidence type="ECO:0000313" key="7">
    <source>
        <dbReference type="EMBL" id="HIU28318.1"/>
    </source>
</evidence>
<feature type="domain" description="D-isomer specific 2-hydroxyacid dehydrogenase NAD-binding" evidence="6">
    <location>
        <begin position="107"/>
        <end position="272"/>
    </location>
</feature>
<dbReference type="Proteomes" id="UP000824091">
    <property type="component" value="Unassembled WGS sequence"/>
</dbReference>
<evidence type="ECO:0000256" key="2">
    <source>
        <dbReference type="ARBA" id="ARBA00023002"/>
    </source>
</evidence>
<reference evidence="7" key="1">
    <citation type="submission" date="2020-10" db="EMBL/GenBank/DDBJ databases">
        <authorList>
            <person name="Gilroy R."/>
        </authorList>
    </citation>
    <scope>NUCLEOTIDE SEQUENCE</scope>
    <source>
        <strain evidence="7">11300</strain>
    </source>
</reference>
<dbReference type="GO" id="GO:0016616">
    <property type="term" value="F:oxidoreductase activity, acting on the CH-OH group of donors, NAD or NADP as acceptor"/>
    <property type="evidence" value="ECO:0007669"/>
    <property type="project" value="InterPro"/>
</dbReference>
<dbReference type="SUPFAM" id="SSF51735">
    <property type="entry name" value="NAD(P)-binding Rossmann-fold domains"/>
    <property type="match status" value="1"/>
</dbReference>
<dbReference type="Pfam" id="PF00389">
    <property type="entry name" value="2-Hacid_dh"/>
    <property type="match status" value="1"/>
</dbReference>
<dbReference type="PROSITE" id="PS00671">
    <property type="entry name" value="D_2_HYDROXYACID_DH_3"/>
    <property type="match status" value="1"/>
</dbReference>
<evidence type="ECO:0000259" key="5">
    <source>
        <dbReference type="Pfam" id="PF00389"/>
    </source>
</evidence>
<dbReference type="InterPro" id="IPR029753">
    <property type="entry name" value="D-isomer_DH_CS"/>
</dbReference>
<comment type="similarity">
    <text evidence="1 4">Belongs to the D-isomer specific 2-hydroxyacid dehydrogenase family.</text>
</comment>
<comment type="caution">
    <text evidence="7">The sequence shown here is derived from an EMBL/GenBank/DDBJ whole genome shotgun (WGS) entry which is preliminary data.</text>
</comment>
<evidence type="ECO:0000256" key="3">
    <source>
        <dbReference type="ARBA" id="ARBA00023027"/>
    </source>
</evidence>
<dbReference type="InterPro" id="IPR036291">
    <property type="entry name" value="NAD(P)-bd_dom_sf"/>
</dbReference>
<dbReference type="GO" id="GO:0051287">
    <property type="term" value="F:NAD binding"/>
    <property type="evidence" value="ECO:0007669"/>
    <property type="project" value="InterPro"/>
</dbReference>
<dbReference type="InterPro" id="IPR006140">
    <property type="entry name" value="D-isomer_DH_NAD-bd"/>
</dbReference>
<dbReference type="CDD" id="cd12162">
    <property type="entry name" value="2-Hacid_dh_4"/>
    <property type="match status" value="1"/>
</dbReference>
<protein>
    <submittedName>
        <fullName evidence="7">D-2-hydroxyacid dehydrogenase</fullName>
    </submittedName>
</protein>
<evidence type="ECO:0000256" key="4">
    <source>
        <dbReference type="RuleBase" id="RU003719"/>
    </source>
</evidence>
<feature type="non-terminal residue" evidence="7">
    <location>
        <position position="300"/>
    </location>
</feature>
<gene>
    <name evidence="7" type="ORF">IAD16_08065</name>
</gene>
<evidence type="ECO:0000313" key="8">
    <source>
        <dbReference type="Proteomes" id="UP000824091"/>
    </source>
</evidence>
<proteinExistence type="inferred from homology"/>
<dbReference type="InterPro" id="IPR006139">
    <property type="entry name" value="D-isomer_2_OHA_DH_cat_dom"/>
</dbReference>
<name>A0A9D1I4X6_9FIRM</name>
<feature type="domain" description="D-isomer specific 2-hydroxyacid dehydrogenase catalytic" evidence="5">
    <location>
        <begin position="23"/>
        <end position="297"/>
    </location>
</feature>
<organism evidence="7 8">
    <name type="scientific">Candidatus Fimisoma avicola</name>
    <dbReference type="NCBI Taxonomy" id="2840826"/>
    <lineage>
        <taxon>Bacteria</taxon>
        <taxon>Bacillati</taxon>
        <taxon>Bacillota</taxon>
        <taxon>Clostridia</taxon>
        <taxon>Eubacteriales</taxon>
        <taxon>Candidatus Fimisoma</taxon>
    </lineage>
</organism>
<reference evidence="7" key="2">
    <citation type="journal article" date="2021" name="PeerJ">
        <title>Extensive microbial diversity within the chicken gut microbiome revealed by metagenomics and culture.</title>
        <authorList>
            <person name="Gilroy R."/>
            <person name="Ravi A."/>
            <person name="Getino M."/>
            <person name="Pursley I."/>
            <person name="Horton D.L."/>
            <person name="Alikhan N.F."/>
            <person name="Baker D."/>
            <person name="Gharbi K."/>
            <person name="Hall N."/>
            <person name="Watson M."/>
            <person name="Adriaenssens E.M."/>
            <person name="Foster-Nyarko E."/>
            <person name="Jarju S."/>
            <person name="Secka A."/>
            <person name="Antonio M."/>
            <person name="Oren A."/>
            <person name="Chaudhuri R.R."/>
            <person name="La Ragione R."/>
            <person name="Hildebrand F."/>
            <person name="Pallen M.J."/>
        </authorList>
    </citation>
    <scope>NUCLEOTIDE SEQUENCE</scope>
    <source>
        <strain evidence="7">11300</strain>
    </source>
</reference>
<keyword evidence="2 4" id="KW-0560">Oxidoreductase</keyword>